<sequence>MQITLPAHPAAPLVTGHPMGLPASPGAPDPRRVASAAPSQNGDHAPGRRAAADAHADLERALENPDDHVAPPSIMQLRIAALRDTSPTPRADLATSAAEGYGQAIRSD</sequence>
<evidence type="ECO:0000256" key="1">
    <source>
        <dbReference type="SAM" id="MobiDB-lite"/>
    </source>
</evidence>
<keyword evidence="3" id="KW-1185">Reference proteome</keyword>
<dbReference type="RefSeq" id="WP_043773824.1">
    <property type="nucleotide sequence ID" value="NZ_JAME01000034.1"/>
</dbReference>
<organism evidence="2 3">
    <name type="scientific">Roseivivax isoporae LMG 25204</name>
    <dbReference type="NCBI Taxonomy" id="1449351"/>
    <lineage>
        <taxon>Bacteria</taxon>
        <taxon>Pseudomonadati</taxon>
        <taxon>Pseudomonadota</taxon>
        <taxon>Alphaproteobacteria</taxon>
        <taxon>Rhodobacterales</taxon>
        <taxon>Roseobacteraceae</taxon>
        <taxon>Roseivivax</taxon>
    </lineage>
</organism>
<dbReference type="AlphaFoldDB" id="X7F342"/>
<dbReference type="STRING" id="1449351.RISW2_14195"/>
<comment type="caution">
    <text evidence="2">The sequence shown here is derived from an EMBL/GenBank/DDBJ whole genome shotgun (WGS) entry which is preliminary data.</text>
</comment>
<protein>
    <submittedName>
        <fullName evidence="2">Uncharacterized protein</fullName>
    </submittedName>
</protein>
<gene>
    <name evidence="2" type="ORF">RISW2_14195</name>
</gene>
<feature type="region of interest" description="Disordered" evidence="1">
    <location>
        <begin position="1"/>
        <end position="54"/>
    </location>
</feature>
<dbReference type="eggNOG" id="ENOG5031A48">
    <property type="taxonomic scope" value="Bacteria"/>
</dbReference>
<dbReference type="EMBL" id="JAME01000034">
    <property type="protein sequence ID" value="ETX27342.1"/>
    <property type="molecule type" value="Genomic_DNA"/>
</dbReference>
<accession>X7F342</accession>
<reference evidence="2 3" key="1">
    <citation type="submission" date="2014-01" db="EMBL/GenBank/DDBJ databases">
        <title>Roseivivax isoporae LMG 25204 Genome Sequencing.</title>
        <authorList>
            <person name="Lai Q."/>
            <person name="Li G."/>
            <person name="Shao Z."/>
        </authorList>
    </citation>
    <scope>NUCLEOTIDE SEQUENCE [LARGE SCALE GENOMIC DNA]</scope>
    <source>
        <strain evidence="2 3">LMG 25204</strain>
    </source>
</reference>
<dbReference type="OrthoDB" id="7874994at2"/>
<dbReference type="Proteomes" id="UP000023430">
    <property type="component" value="Unassembled WGS sequence"/>
</dbReference>
<name>X7F342_9RHOB</name>
<evidence type="ECO:0000313" key="3">
    <source>
        <dbReference type="Proteomes" id="UP000023430"/>
    </source>
</evidence>
<proteinExistence type="predicted"/>
<evidence type="ECO:0000313" key="2">
    <source>
        <dbReference type="EMBL" id="ETX27342.1"/>
    </source>
</evidence>
<feature type="region of interest" description="Disordered" evidence="1">
    <location>
        <begin position="85"/>
        <end position="108"/>
    </location>
</feature>